<dbReference type="CDD" id="cd14014">
    <property type="entry name" value="STKc_PknB_like"/>
    <property type="match status" value="1"/>
</dbReference>
<dbReference type="AlphaFoldDB" id="A0A5N5WDK8"/>
<dbReference type="Gene3D" id="3.30.200.20">
    <property type="entry name" value="Phosphorylase Kinase, domain 1"/>
    <property type="match status" value="1"/>
</dbReference>
<keyword evidence="3" id="KW-0418">Kinase</keyword>
<dbReference type="EMBL" id="VOKX01000009">
    <property type="protein sequence ID" value="KAB7849859.1"/>
    <property type="molecule type" value="Genomic_DNA"/>
</dbReference>
<evidence type="ECO:0000313" key="8">
    <source>
        <dbReference type="EMBL" id="KAB7849859.1"/>
    </source>
</evidence>
<dbReference type="SUPFAM" id="SSF50998">
    <property type="entry name" value="Quinoprotein alcohol dehydrogenase-like"/>
    <property type="match status" value="1"/>
</dbReference>
<evidence type="ECO:0000313" key="9">
    <source>
        <dbReference type="Proteomes" id="UP000327000"/>
    </source>
</evidence>
<dbReference type="InterPro" id="IPR017441">
    <property type="entry name" value="Protein_kinase_ATP_BS"/>
</dbReference>
<feature type="binding site" evidence="5">
    <location>
        <position position="43"/>
    </location>
    <ligand>
        <name>ATP</name>
        <dbReference type="ChEBI" id="CHEBI:30616"/>
    </ligand>
</feature>
<evidence type="ECO:0000256" key="3">
    <source>
        <dbReference type="ARBA" id="ARBA00022777"/>
    </source>
</evidence>
<dbReference type="InterPro" id="IPR018391">
    <property type="entry name" value="PQQ_b-propeller_rpt"/>
</dbReference>
<dbReference type="GO" id="GO:0004674">
    <property type="term" value="F:protein serine/threonine kinase activity"/>
    <property type="evidence" value="ECO:0007669"/>
    <property type="project" value="TreeGrafter"/>
</dbReference>
<dbReference type="InterPro" id="IPR000719">
    <property type="entry name" value="Prot_kinase_dom"/>
</dbReference>
<keyword evidence="2 5" id="KW-0547">Nucleotide-binding</keyword>
<dbReference type="PROSITE" id="PS00108">
    <property type="entry name" value="PROTEIN_KINASE_ST"/>
    <property type="match status" value="1"/>
</dbReference>
<evidence type="ECO:0000256" key="2">
    <source>
        <dbReference type="ARBA" id="ARBA00022741"/>
    </source>
</evidence>
<feature type="domain" description="Protein kinase" evidence="7">
    <location>
        <begin position="15"/>
        <end position="274"/>
    </location>
</feature>
<dbReference type="PROSITE" id="PS50011">
    <property type="entry name" value="PROTEIN_KINASE_DOM"/>
    <property type="match status" value="1"/>
</dbReference>
<organism evidence="8 9">
    <name type="scientific">Streptomyces mobaraensis</name>
    <name type="common">Streptoverticillium mobaraense</name>
    <dbReference type="NCBI Taxonomy" id="35621"/>
    <lineage>
        <taxon>Bacteria</taxon>
        <taxon>Bacillati</taxon>
        <taxon>Actinomycetota</taxon>
        <taxon>Actinomycetes</taxon>
        <taxon>Kitasatosporales</taxon>
        <taxon>Streptomycetaceae</taxon>
        <taxon>Streptomyces</taxon>
    </lineage>
</organism>
<evidence type="ECO:0000259" key="7">
    <source>
        <dbReference type="PROSITE" id="PS50011"/>
    </source>
</evidence>
<dbReference type="Proteomes" id="UP000327000">
    <property type="component" value="Unassembled WGS sequence"/>
</dbReference>
<dbReference type="SMART" id="SM00220">
    <property type="entry name" value="S_TKc"/>
    <property type="match status" value="1"/>
</dbReference>
<dbReference type="RefSeq" id="WP_152262491.1">
    <property type="nucleotide sequence ID" value="NZ_VOKX01000009.1"/>
</dbReference>
<evidence type="ECO:0000256" key="4">
    <source>
        <dbReference type="ARBA" id="ARBA00022840"/>
    </source>
</evidence>
<keyword evidence="9" id="KW-1185">Reference proteome</keyword>
<dbReference type="InterPro" id="IPR002372">
    <property type="entry name" value="PQQ_rpt_dom"/>
</dbReference>
<dbReference type="OrthoDB" id="9762169at2"/>
<dbReference type="Gene3D" id="2.130.10.10">
    <property type="entry name" value="YVTN repeat-like/Quinoprotein amine dehydrogenase"/>
    <property type="match status" value="2"/>
</dbReference>
<dbReference type="InterPro" id="IPR015943">
    <property type="entry name" value="WD40/YVTN_repeat-like_dom_sf"/>
</dbReference>
<dbReference type="InterPro" id="IPR008271">
    <property type="entry name" value="Ser/Thr_kinase_AS"/>
</dbReference>
<dbReference type="PANTHER" id="PTHR43289:SF34">
    <property type="entry name" value="SERINE_THREONINE-PROTEIN KINASE YBDM-RELATED"/>
    <property type="match status" value="1"/>
</dbReference>
<sequence length="709" mass="74928">MDPLATGDPLRLGPYRLVGVLGAGGMGKVYLGRDAAGGTAAVKVLHPETAHDPHMAQRFVREAQAAQAVTSPGVARVLGAWTEGGRPWIATEFLAGPTLTEAVERHGPFDEAGVRALGAALARTLGDIHAAGLVHRDIKPSNIVLTSSGPRVIDFGIARPEHGLTLTTTGTNPVTPGYGAPEQVLGRRVGPPGDVFSLGAVLAFAATGRRAYDGTDVASIQYKVVHEEPDLAGLPAPLHALIAPCLAREPGHRPQPALVATAMAPPKGADRVWRRGPLAADIARREAAARELTMLAAAPTTTPGLSRRRLVTALVAGAATVAAAGGAGTWWYLRDGASAQQSLKADPPPPPQPWDAKPLTAGQYEEGRPPAELWGPVGTFPFAPAPLPVRDLVIAMTSDGLAAFSVRDGIPKWRVKSEQYGRFAGRSGIVATPFDGGRLVGLDATTGDERWSASVDADHVLAMDDEAVYFVNGAGSLHPSKITAFDFRSREIRWAVPHPDREPTHSDAALAVPARDRLVVYGRNGEVRALDTATGRTAWKLTQRPDGQDAVMPAVRDDMVYLGGKTLAAHRLDDGEKVWSLPSASFRVSPTLAGRASFQGWSGPTVDGSFLYALDSPVLHCLDRRTGKTVWTHRLDDRAYPPLTPPAVQGRTVWTVTGGSDSAALALDKQTGKPLWSYPWRGSVSPWLVGSGNRVFLSSNGSLTAMPVV</sequence>
<dbReference type="SUPFAM" id="SSF56112">
    <property type="entry name" value="Protein kinase-like (PK-like)"/>
    <property type="match status" value="1"/>
</dbReference>
<dbReference type="PROSITE" id="PS00107">
    <property type="entry name" value="PROTEIN_KINASE_ATP"/>
    <property type="match status" value="1"/>
</dbReference>
<evidence type="ECO:0000256" key="6">
    <source>
        <dbReference type="SAM" id="MobiDB-lite"/>
    </source>
</evidence>
<dbReference type="InterPro" id="IPR011047">
    <property type="entry name" value="Quinoprotein_ADH-like_sf"/>
</dbReference>
<dbReference type="Pfam" id="PF00069">
    <property type="entry name" value="Pkinase"/>
    <property type="match status" value="1"/>
</dbReference>
<feature type="region of interest" description="Disordered" evidence="6">
    <location>
        <begin position="341"/>
        <end position="368"/>
    </location>
</feature>
<keyword evidence="1" id="KW-0808">Transferase</keyword>
<dbReference type="GO" id="GO:0005524">
    <property type="term" value="F:ATP binding"/>
    <property type="evidence" value="ECO:0007669"/>
    <property type="project" value="UniProtKB-UniRule"/>
</dbReference>
<name>A0A5N5WDK8_STRMB</name>
<protein>
    <submittedName>
        <fullName evidence="8">PQQ-binding-like beta-propeller repeat protein</fullName>
    </submittedName>
</protein>
<proteinExistence type="predicted"/>
<keyword evidence="4 5" id="KW-0067">ATP-binding</keyword>
<evidence type="ECO:0000256" key="5">
    <source>
        <dbReference type="PROSITE-ProRule" id="PRU10141"/>
    </source>
</evidence>
<comment type="caution">
    <text evidence="8">The sequence shown here is derived from an EMBL/GenBank/DDBJ whole genome shotgun (WGS) entry which is preliminary data.</text>
</comment>
<dbReference type="Gene3D" id="1.10.510.10">
    <property type="entry name" value="Transferase(Phosphotransferase) domain 1"/>
    <property type="match status" value="1"/>
</dbReference>
<dbReference type="Pfam" id="PF13360">
    <property type="entry name" value="PQQ_2"/>
    <property type="match status" value="2"/>
</dbReference>
<evidence type="ECO:0000256" key="1">
    <source>
        <dbReference type="ARBA" id="ARBA00022679"/>
    </source>
</evidence>
<dbReference type="InterPro" id="IPR011009">
    <property type="entry name" value="Kinase-like_dom_sf"/>
</dbReference>
<reference evidence="8 9" key="1">
    <citation type="journal article" date="2019" name="Microb. Cell Fact.">
        <title>Exploring novel herbicidin analogues by transcriptional regulator overexpression and MS/MS molecular networking.</title>
        <authorList>
            <person name="Shi Y."/>
            <person name="Gu R."/>
            <person name="Li Y."/>
            <person name="Wang X."/>
            <person name="Ren W."/>
            <person name="Li X."/>
            <person name="Wang L."/>
            <person name="Xie Y."/>
            <person name="Hong B."/>
        </authorList>
    </citation>
    <scope>NUCLEOTIDE SEQUENCE [LARGE SCALE GENOMIC DNA]</scope>
    <source>
        <strain evidence="8 9">US-43</strain>
    </source>
</reference>
<dbReference type="PANTHER" id="PTHR43289">
    <property type="entry name" value="MITOGEN-ACTIVATED PROTEIN KINASE KINASE KINASE 20-RELATED"/>
    <property type="match status" value="1"/>
</dbReference>
<gene>
    <name evidence="8" type="ORF">FRZ00_04240</name>
</gene>
<accession>A0A5N5WDK8</accession>
<dbReference type="SMART" id="SM00564">
    <property type="entry name" value="PQQ"/>
    <property type="match status" value="5"/>
</dbReference>